<dbReference type="PANTHER" id="PTHR39624">
    <property type="entry name" value="PROTEIN INVOLVED IN RIMO-MEDIATED BETA-METHYLTHIOLATION OF RIBOSOMAL PROTEIN S12 YCAO"/>
    <property type="match status" value="1"/>
</dbReference>
<reference evidence="1" key="2">
    <citation type="submission" date="2021-04" db="EMBL/GenBank/DDBJ databases">
        <authorList>
            <person name="Gilroy R."/>
        </authorList>
    </citation>
    <scope>NUCLEOTIDE SEQUENCE</scope>
    <source>
        <strain evidence="1">ChiHecec2B26-446</strain>
    </source>
</reference>
<dbReference type="InterPro" id="IPR003718">
    <property type="entry name" value="OsmC/Ohr_fam"/>
</dbReference>
<evidence type="ECO:0000313" key="1">
    <source>
        <dbReference type="EMBL" id="HIV99872.1"/>
    </source>
</evidence>
<evidence type="ECO:0000313" key="2">
    <source>
        <dbReference type="Proteomes" id="UP000886752"/>
    </source>
</evidence>
<proteinExistence type="predicted"/>
<reference evidence="1" key="1">
    <citation type="journal article" date="2021" name="PeerJ">
        <title>Extensive microbial diversity within the chicken gut microbiome revealed by metagenomics and culture.</title>
        <authorList>
            <person name="Gilroy R."/>
            <person name="Ravi A."/>
            <person name="Getino M."/>
            <person name="Pursley I."/>
            <person name="Horton D.L."/>
            <person name="Alikhan N.F."/>
            <person name="Baker D."/>
            <person name="Gharbi K."/>
            <person name="Hall N."/>
            <person name="Watson M."/>
            <person name="Adriaenssens E.M."/>
            <person name="Foster-Nyarko E."/>
            <person name="Jarju S."/>
            <person name="Secka A."/>
            <person name="Antonio M."/>
            <person name="Oren A."/>
            <person name="Chaudhuri R.R."/>
            <person name="La Ragione R."/>
            <person name="Hildebrand F."/>
            <person name="Pallen M.J."/>
        </authorList>
    </citation>
    <scope>NUCLEOTIDE SEQUENCE</scope>
    <source>
        <strain evidence="1">ChiHecec2B26-446</strain>
    </source>
</reference>
<comment type="caution">
    <text evidence="1">The sequence shown here is derived from an EMBL/GenBank/DDBJ whole genome shotgun (WGS) entry which is preliminary data.</text>
</comment>
<dbReference type="SUPFAM" id="SSF82784">
    <property type="entry name" value="OsmC-like"/>
    <property type="match status" value="1"/>
</dbReference>
<dbReference type="InterPro" id="IPR015946">
    <property type="entry name" value="KH_dom-like_a/b"/>
</dbReference>
<dbReference type="InterPro" id="IPR036102">
    <property type="entry name" value="OsmC/Ohrsf"/>
</dbReference>
<name>A0A9D1PV36_9BACT</name>
<dbReference type="Proteomes" id="UP000886752">
    <property type="component" value="Unassembled WGS sequence"/>
</dbReference>
<gene>
    <name evidence="1" type="ORF">H9894_01585</name>
</gene>
<dbReference type="EMBL" id="DXHV01000018">
    <property type="protein sequence ID" value="HIV99872.1"/>
    <property type="molecule type" value="Genomic_DNA"/>
</dbReference>
<dbReference type="AlphaFoldDB" id="A0A9D1PV36"/>
<sequence length="136" mass="15092">MANMKATYLGGLRVECTHIASGTTIITDAPVDNHGKGEAFSPTDLCCTALATCCMTIMGIYAQQHDVDITGTEITITKKMSANPRRIGKIEIIFDMPDREYTDKQKASLERCAHTCPVHLSLHPETEQVFTFNWKK</sequence>
<organism evidence="1 2">
    <name type="scientific">Candidatus Desulfovibrio intestinipullorum</name>
    <dbReference type="NCBI Taxonomy" id="2838536"/>
    <lineage>
        <taxon>Bacteria</taxon>
        <taxon>Pseudomonadati</taxon>
        <taxon>Thermodesulfobacteriota</taxon>
        <taxon>Desulfovibrionia</taxon>
        <taxon>Desulfovibrionales</taxon>
        <taxon>Desulfovibrionaceae</taxon>
        <taxon>Desulfovibrio</taxon>
    </lineage>
</organism>
<dbReference type="Pfam" id="PF02566">
    <property type="entry name" value="OsmC"/>
    <property type="match status" value="1"/>
</dbReference>
<protein>
    <submittedName>
        <fullName evidence="1">OsmC family protein</fullName>
    </submittedName>
</protein>
<accession>A0A9D1PV36</accession>
<dbReference type="Gene3D" id="3.30.300.20">
    <property type="match status" value="1"/>
</dbReference>
<dbReference type="PANTHER" id="PTHR39624:SF2">
    <property type="entry name" value="OSMC-LIKE PROTEIN"/>
    <property type="match status" value="1"/>
</dbReference>